<dbReference type="InterPro" id="IPR036291">
    <property type="entry name" value="NAD(P)-bd_dom_sf"/>
</dbReference>
<proteinExistence type="predicted"/>
<dbReference type="PANTHER" id="PTHR11695">
    <property type="entry name" value="ALCOHOL DEHYDROGENASE RELATED"/>
    <property type="match status" value="1"/>
</dbReference>
<comment type="caution">
    <text evidence="2">The sequence shown here is derived from an EMBL/GenBank/DDBJ whole genome shotgun (WGS) entry which is preliminary data.</text>
</comment>
<dbReference type="PANTHER" id="PTHR11695:SF294">
    <property type="entry name" value="RETICULON-4-INTERACTING PROTEIN 1, MITOCHONDRIAL"/>
    <property type="match status" value="1"/>
</dbReference>
<dbReference type="Proteomes" id="UP000469890">
    <property type="component" value="Unassembled WGS sequence"/>
</dbReference>
<dbReference type="Gene3D" id="3.90.180.10">
    <property type="entry name" value="Medium-chain alcohol dehydrogenases, catalytic domain"/>
    <property type="match status" value="1"/>
</dbReference>
<accession>A0A8H4EYW0</accession>
<dbReference type="Pfam" id="PF13602">
    <property type="entry name" value="ADH_zinc_N_2"/>
    <property type="match status" value="1"/>
</dbReference>
<protein>
    <submittedName>
        <fullName evidence="2">Chaperonin 10-like protein</fullName>
    </submittedName>
</protein>
<dbReference type="Pfam" id="PF08240">
    <property type="entry name" value="ADH_N"/>
    <property type="match status" value="1"/>
</dbReference>
<dbReference type="CDD" id="cd08267">
    <property type="entry name" value="MDR1"/>
    <property type="match status" value="1"/>
</dbReference>
<name>A0A8H4EYW0_MUCCL</name>
<dbReference type="InterPro" id="IPR050700">
    <property type="entry name" value="YIM1/Zinc_Alcohol_DH_Fams"/>
</dbReference>
<gene>
    <name evidence="2" type="ORF">FB192DRAFT_1388046</name>
</gene>
<dbReference type="GO" id="GO:0016491">
    <property type="term" value="F:oxidoreductase activity"/>
    <property type="evidence" value="ECO:0007669"/>
    <property type="project" value="InterPro"/>
</dbReference>
<evidence type="ECO:0000313" key="2">
    <source>
        <dbReference type="EMBL" id="KAF1799697.1"/>
    </source>
</evidence>
<dbReference type="Gene3D" id="3.40.50.720">
    <property type="entry name" value="NAD(P)-binding Rossmann-like Domain"/>
    <property type="match status" value="1"/>
</dbReference>
<sequence>MASTTMHALQLVKYGSPEEAFSYNEQAPKPTIKSKHQVLVRVRAAGVNPVEAKVSTGNMKLATFTMKLPAVIGADFSGIVEEVGTAVKDFQVGDEVFGSLQLPMFLEGTFAQYTIVDTTKASIAKKPANVSFEQAASAGIAFITAYQGIINNGKTFKNPDLRRKILIVGASGGVGSYGVQLGKAINKENTVVGICSGSNVEFVQSLGADRTVDYKDKAAYDAFITAEKGTFDIVFDCVGGEDYFNQLDPLLKKGGVYSTAVGPMAHGGSEYVGVTQVASMASKLVYKKLFGRHAYYFIHGLPHGEFREKIATFFESGAVHGTVTDDSNIVPLREGVRAFEKLHTHRTVGKIVLQMD</sequence>
<dbReference type="SUPFAM" id="SSF51735">
    <property type="entry name" value="NAD(P)-binding Rossmann-fold domains"/>
    <property type="match status" value="1"/>
</dbReference>
<dbReference type="InterPro" id="IPR020843">
    <property type="entry name" value="ER"/>
</dbReference>
<feature type="domain" description="Enoyl reductase (ER)" evidence="1">
    <location>
        <begin position="15"/>
        <end position="353"/>
    </location>
</feature>
<dbReference type="AlphaFoldDB" id="A0A8H4EYW0"/>
<evidence type="ECO:0000259" key="1">
    <source>
        <dbReference type="SMART" id="SM00829"/>
    </source>
</evidence>
<dbReference type="InterPro" id="IPR013154">
    <property type="entry name" value="ADH-like_N"/>
</dbReference>
<reference evidence="2 3" key="1">
    <citation type="submission" date="2019-09" db="EMBL/GenBank/DDBJ databases">
        <authorList>
            <consortium name="DOE Joint Genome Institute"/>
            <person name="Mondo S.J."/>
            <person name="Navarro-Mendoza M.I."/>
            <person name="Perez-Arques C."/>
            <person name="Panchal S."/>
            <person name="Nicolas F.E."/>
            <person name="Ganguly P."/>
            <person name="Pangilinan J."/>
            <person name="Grigoriev I."/>
            <person name="Heitman J."/>
            <person name="Sanya K."/>
            <person name="Garre V."/>
        </authorList>
    </citation>
    <scope>NUCLEOTIDE SEQUENCE [LARGE SCALE GENOMIC DNA]</scope>
    <source>
        <strain evidence="2 3">MU402</strain>
    </source>
</reference>
<dbReference type="SMART" id="SM00829">
    <property type="entry name" value="PKS_ER"/>
    <property type="match status" value="1"/>
</dbReference>
<evidence type="ECO:0000313" key="3">
    <source>
        <dbReference type="Proteomes" id="UP000469890"/>
    </source>
</evidence>
<dbReference type="InterPro" id="IPR011032">
    <property type="entry name" value="GroES-like_sf"/>
</dbReference>
<dbReference type="SUPFAM" id="SSF50129">
    <property type="entry name" value="GroES-like"/>
    <property type="match status" value="1"/>
</dbReference>
<organism evidence="2 3">
    <name type="scientific">Mucor circinelloides f. lusitanicus</name>
    <name type="common">Mucor racemosus var. lusitanicus</name>
    <dbReference type="NCBI Taxonomy" id="29924"/>
    <lineage>
        <taxon>Eukaryota</taxon>
        <taxon>Fungi</taxon>
        <taxon>Fungi incertae sedis</taxon>
        <taxon>Mucoromycota</taxon>
        <taxon>Mucoromycotina</taxon>
        <taxon>Mucoromycetes</taxon>
        <taxon>Mucorales</taxon>
        <taxon>Mucorineae</taxon>
        <taxon>Mucoraceae</taxon>
        <taxon>Mucor</taxon>
    </lineage>
</organism>
<dbReference type="EMBL" id="JAAECE010000006">
    <property type="protein sequence ID" value="KAF1799697.1"/>
    <property type="molecule type" value="Genomic_DNA"/>
</dbReference>